<evidence type="ECO:0000313" key="6">
    <source>
        <dbReference type="Proteomes" id="UP001107558"/>
    </source>
</evidence>
<sequence>MEERKIEIRVMRLIPPSIENETILAKKEMESFEICTKNDLFLLPQTFGNLFLSEKLRCVLNVVNCSSESVRISSIKCEVQSSSSNIVVLNKEESILLEHKEYTSEIFNYTVKEIGFHSLICEVTYETNEGYEISKKSFKFNTKKPMKIETRSYRTELFGEAALEATVKNITKGPILLDKVEMIPHYEHMTAFPLNGEYKQLRLQPDDSFQFLFKIISASYLPKCIKLGKVEIIWRSLNFSKPVRLLTNQLEMSDPEKCDLNLTVDIAASSTKIAMPYEFICRLYNETEHPMDLLVKFNTREDNCKFTGSSRQRLGIIESNQSKRFKLTIFPTSVGIIEISSLKIIDLNCKNKIYEFENFLQVFVVQ</sequence>
<evidence type="ECO:0000313" key="5">
    <source>
        <dbReference type="EMBL" id="KAG5669873.1"/>
    </source>
</evidence>
<evidence type="ECO:0000259" key="4">
    <source>
        <dbReference type="Pfam" id="PF23647"/>
    </source>
</evidence>
<evidence type="ECO:0000259" key="3">
    <source>
        <dbReference type="Pfam" id="PF23643"/>
    </source>
</evidence>
<proteinExistence type="inferred from homology"/>
<reference evidence="5" key="1">
    <citation type="submission" date="2021-03" db="EMBL/GenBank/DDBJ databases">
        <title>Chromosome level genome of the anhydrobiotic midge Polypedilum vanderplanki.</title>
        <authorList>
            <person name="Yoshida Y."/>
            <person name="Kikawada T."/>
            <person name="Gusev O."/>
        </authorList>
    </citation>
    <scope>NUCLEOTIDE SEQUENCE</scope>
    <source>
        <strain evidence="5">NIAS01</strain>
        <tissue evidence="5">Whole body or cell culture</tissue>
    </source>
</reference>
<dbReference type="PANTHER" id="PTHR13134">
    <property type="entry name" value="TRAFFICKING PROTEIN PARTICLE COMPLEX SUBUNIT 13"/>
    <property type="match status" value="1"/>
</dbReference>
<feature type="domain" description="Trafficking protein particle complex subunit 13 middle" evidence="4">
    <location>
        <begin position="147"/>
        <end position="253"/>
    </location>
</feature>
<protein>
    <recommendedName>
        <fullName evidence="7">Trafficking protein particle complex subunit 13-like protein</fullName>
    </recommendedName>
</protein>
<dbReference type="InterPro" id="IPR055428">
    <property type="entry name" value="TRAPPC13_C"/>
</dbReference>
<dbReference type="InterPro" id="IPR055427">
    <property type="entry name" value="TRAPPC13_N"/>
</dbReference>
<evidence type="ECO:0000256" key="1">
    <source>
        <dbReference type="ARBA" id="ARBA00010785"/>
    </source>
</evidence>
<keyword evidence="6" id="KW-1185">Reference proteome</keyword>
<dbReference type="InterPro" id="IPR055429">
    <property type="entry name" value="TRAPPC13_M"/>
</dbReference>
<dbReference type="EMBL" id="JADBJN010000003">
    <property type="protein sequence ID" value="KAG5669873.1"/>
    <property type="molecule type" value="Genomic_DNA"/>
</dbReference>
<name>A0A9J6BJ06_POLVA</name>
<evidence type="ECO:0008006" key="7">
    <source>
        <dbReference type="Google" id="ProtNLM"/>
    </source>
</evidence>
<dbReference type="Pfam" id="PF23647">
    <property type="entry name" value="TRAPPC13_M"/>
    <property type="match status" value="1"/>
</dbReference>
<dbReference type="InterPro" id="IPR010378">
    <property type="entry name" value="TRAPPC13"/>
</dbReference>
<feature type="domain" description="Trafficking protein particle complex subunit 13 N-terminal" evidence="2">
    <location>
        <begin position="7"/>
        <end position="141"/>
    </location>
</feature>
<dbReference type="Proteomes" id="UP001107558">
    <property type="component" value="Chromosome 3"/>
</dbReference>
<evidence type="ECO:0000259" key="2">
    <source>
        <dbReference type="Pfam" id="PF06159"/>
    </source>
</evidence>
<organism evidence="5 6">
    <name type="scientific">Polypedilum vanderplanki</name>
    <name type="common">Sleeping chironomid midge</name>
    <dbReference type="NCBI Taxonomy" id="319348"/>
    <lineage>
        <taxon>Eukaryota</taxon>
        <taxon>Metazoa</taxon>
        <taxon>Ecdysozoa</taxon>
        <taxon>Arthropoda</taxon>
        <taxon>Hexapoda</taxon>
        <taxon>Insecta</taxon>
        <taxon>Pterygota</taxon>
        <taxon>Neoptera</taxon>
        <taxon>Endopterygota</taxon>
        <taxon>Diptera</taxon>
        <taxon>Nematocera</taxon>
        <taxon>Chironomoidea</taxon>
        <taxon>Chironomidae</taxon>
        <taxon>Chironominae</taxon>
        <taxon>Polypedilum</taxon>
        <taxon>Polypedilum</taxon>
    </lineage>
</organism>
<gene>
    <name evidence="5" type="ORF">PVAND_000164</name>
</gene>
<dbReference type="Pfam" id="PF06159">
    <property type="entry name" value="TRAPPC13_N"/>
    <property type="match status" value="1"/>
</dbReference>
<dbReference type="Pfam" id="PF23643">
    <property type="entry name" value="TRAPPC13_C"/>
    <property type="match status" value="1"/>
</dbReference>
<comment type="similarity">
    <text evidence="1">Belongs to the TRAPPC13 family.</text>
</comment>
<comment type="caution">
    <text evidence="5">The sequence shown here is derived from an EMBL/GenBank/DDBJ whole genome shotgun (WGS) entry which is preliminary data.</text>
</comment>
<dbReference type="GO" id="GO:1990072">
    <property type="term" value="C:TRAPPIII protein complex"/>
    <property type="evidence" value="ECO:0007669"/>
    <property type="project" value="TreeGrafter"/>
</dbReference>
<dbReference type="PANTHER" id="PTHR13134:SF3">
    <property type="entry name" value="TRAFFICKING PROTEIN PARTICLE COMPLEX SUBUNIT 13"/>
    <property type="match status" value="1"/>
</dbReference>
<feature type="domain" description="Trafficking protein particle complex subunit 13 C-terminal" evidence="3">
    <location>
        <begin position="270"/>
        <end position="364"/>
    </location>
</feature>
<dbReference type="AlphaFoldDB" id="A0A9J6BJ06"/>
<dbReference type="OrthoDB" id="10250284at2759"/>
<accession>A0A9J6BJ06</accession>